<evidence type="ECO:0000256" key="1">
    <source>
        <dbReference type="SAM" id="SignalP"/>
    </source>
</evidence>
<gene>
    <name evidence="2" type="ORF">ACFPT7_10760</name>
</gene>
<evidence type="ECO:0008006" key="4">
    <source>
        <dbReference type="Google" id="ProtNLM"/>
    </source>
</evidence>
<organism evidence="2 3">
    <name type="scientific">Acidicapsa dinghuensis</name>
    <dbReference type="NCBI Taxonomy" id="2218256"/>
    <lineage>
        <taxon>Bacteria</taxon>
        <taxon>Pseudomonadati</taxon>
        <taxon>Acidobacteriota</taxon>
        <taxon>Terriglobia</taxon>
        <taxon>Terriglobales</taxon>
        <taxon>Acidobacteriaceae</taxon>
        <taxon>Acidicapsa</taxon>
    </lineage>
</organism>
<dbReference type="Gene3D" id="3.90.420.10">
    <property type="entry name" value="Oxidoreductase, molybdopterin-binding domain"/>
    <property type="match status" value="1"/>
</dbReference>
<dbReference type="RefSeq" id="WP_263336634.1">
    <property type="nucleotide sequence ID" value="NZ_JAGSYH010000003.1"/>
</dbReference>
<keyword evidence="3" id="KW-1185">Reference proteome</keyword>
<dbReference type="EMBL" id="JBHSPH010000002">
    <property type="protein sequence ID" value="MFC5862772.1"/>
    <property type="molecule type" value="Genomic_DNA"/>
</dbReference>
<feature type="signal peptide" evidence="1">
    <location>
        <begin position="1"/>
        <end position="29"/>
    </location>
</feature>
<proteinExistence type="predicted"/>
<comment type="caution">
    <text evidence="2">The sequence shown here is derived from an EMBL/GenBank/DDBJ whole genome shotgun (WGS) entry which is preliminary data.</text>
</comment>
<feature type="chain" id="PRO_5045181558" description="Oxidoreductase molybdopterin-binding domain-containing protein" evidence="1">
    <location>
        <begin position="30"/>
        <end position="184"/>
    </location>
</feature>
<dbReference type="InterPro" id="IPR036374">
    <property type="entry name" value="OxRdtase_Mopterin-bd_sf"/>
</dbReference>
<protein>
    <recommendedName>
        <fullName evidence="4">Oxidoreductase molybdopterin-binding domain-containing protein</fullName>
    </recommendedName>
</protein>
<evidence type="ECO:0000313" key="2">
    <source>
        <dbReference type="EMBL" id="MFC5862772.1"/>
    </source>
</evidence>
<accession>A0ABW1EG25</accession>
<keyword evidence="1" id="KW-0732">Signal</keyword>
<name>A0ABW1EG25_9BACT</name>
<dbReference type="Proteomes" id="UP001596091">
    <property type="component" value="Unassembled WGS sequence"/>
</dbReference>
<dbReference type="SUPFAM" id="SSF56524">
    <property type="entry name" value="Oxidoreductase molybdopterin-binding domain"/>
    <property type="match status" value="1"/>
</dbReference>
<sequence length="184" mass="19190">MRPLPATILHLSAACLLALAVSAPTSARAQADASTTAGSAPAASAPTLTVEVIGKPTLSLTAADLDAMPRATASLSSDGNTTTYQGVLLYDLLIKAGWQFGRGMTGKGMASYILITARDGYQVLFAPAEIDPAFAGEKVLVADRADNAPLPGPQQPFRIVSPADKMHARSIYSIVKIELVKLRQ</sequence>
<reference evidence="3" key="1">
    <citation type="journal article" date="2019" name="Int. J. Syst. Evol. Microbiol.">
        <title>The Global Catalogue of Microorganisms (GCM) 10K type strain sequencing project: providing services to taxonomists for standard genome sequencing and annotation.</title>
        <authorList>
            <consortium name="The Broad Institute Genomics Platform"/>
            <consortium name="The Broad Institute Genome Sequencing Center for Infectious Disease"/>
            <person name="Wu L."/>
            <person name="Ma J."/>
        </authorList>
    </citation>
    <scope>NUCLEOTIDE SEQUENCE [LARGE SCALE GENOMIC DNA]</scope>
    <source>
        <strain evidence="3">JCM 4087</strain>
    </source>
</reference>
<dbReference type="PROSITE" id="PS51257">
    <property type="entry name" value="PROKAR_LIPOPROTEIN"/>
    <property type="match status" value="1"/>
</dbReference>
<evidence type="ECO:0000313" key="3">
    <source>
        <dbReference type="Proteomes" id="UP001596091"/>
    </source>
</evidence>